<accession>A0ABS7ZV15</accession>
<dbReference type="EMBL" id="JAEDAH010000105">
    <property type="protein sequence ID" value="MCA6065427.1"/>
    <property type="molecule type" value="Genomic_DNA"/>
</dbReference>
<feature type="compositionally biased region" description="Basic and acidic residues" evidence="1">
    <location>
        <begin position="19"/>
        <end position="36"/>
    </location>
</feature>
<evidence type="ECO:0000313" key="3">
    <source>
        <dbReference type="Proteomes" id="UP000714380"/>
    </source>
</evidence>
<comment type="caution">
    <text evidence="2">The sequence shown here is derived from an EMBL/GenBank/DDBJ whole genome shotgun (WGS) entry which is preliminary data.</text>
</comment>
<dbReference type="RefSeq" id="WP_225677353.1">
    <property type="nucleotide sequence ID" value="NZ_JAEDAH010000105.1"/>
</dbReference>
<feature type="region of interest" description="Disordered" evidence="1">
    <location>
        <begin position="17"/>
        <end position="36"/>
    </location>
</feature>
<proteinExistence type="predicted"/>
<reference evidence="2 3" key="1">
    <citation type="submission" date="2020-12" db="EMBL/GenBank/DDBJ databases">
        <title>Novel Thalassolituus-related marine hydrocarbonoclastic bacteria mediated algae-derived hydrocarbons mineralization in twilight zone of the northern South China Sea.</title>
        <authorList>
            <person name="Dong C."/>
        </authorList>
    </citation>
    <scope>NUCLEOTIDE SEQUENCE [LARGE SCALE GENOMIC DNA]</scope>
    <source>
        <strain evidence="2 3">IMCC1826</strain>
    </source>
</reference>
<protein>
    <submittedName>
        <fullName evidence="2">Uncharacterized protein</fullName>
    </submittedName>
</protein>
<keyword evidence="3" id="KW-1185">Reference proteome</keyword>
<organism evidence="2 3">
    <name type="scientific">Thalassolituus marinus</name>
    <dbReference type="NCBI Taxonomy" id="671053"/>
    <lineage>
        <taxon>Bacteria</taxon>
        <taxon>Pseudomonadati</taxon>
        <taxon>Pseudomonadota</taxon>
        <taxon>Gammaproteobacteria</taxon>
        <taxon>Oceanospirillales</taxon>
        <taxon>Oceanospirillaceae</taxon>
        <taxon>Thalassolituus</taxon>
    </lineage>
</organism>
<evidence type="ECO:0000256" key="1">
    <source>
        <dbReference type="SAM" id="MobiDB-lite"/>
    </source>
</evidence>
<evidence type="ECO:0000313" key="2">
    <source>
        <dbReference type="EMBL" id="MCA6065427.1"/>
    </source>
</evidence>
<gene>
    <name evidence="2" type="ORF">I9W95_17655</name>
</gene>
<sequence>MSVDQAKAALKSAIENLESELRRDAERSDGSIAQERRREEHIDHLRRNVDARERELIQLVEKALKSAKDDLESELRRNAERSDGSEAQERRREGHIDHLREKVASWEEELQKLKG</sequence>
<name>A0ABS7ZV15_9GAMM</name>
<dbReference type="Proteomes" id="UP000714380">
    <property type="component" value="Unassembled WGS sequence"/>
</dbReference>
<feature type="region of interest" description="Disordered" evidence="1">
    <location>
        <begin position="68"/>
        <end position="97"/>
    </location>
</feature>